<evidence type="ECO:0000313" key="3">
    <source>
        <dbReference type="Proteomes" id="UP000244446"/>
    </source>
</evidence>
<dbReference type="AlphaFoldDB" id="A0A2T7G9R4"/>
<name>A0A2T7G9R4_9RHOB</name>
<comment type="caution">
    <text evidence="2">The sequence shown here is derived from an EMBL/GenBank/DDBJ whole genome shotgun (WGS) entry which is preliminary data.</text>
</comment>
<proteinExistence type="predicted"/>
<sequence>MPLKSLFTVLTDPALIAPALDAATVLARKHDAHMDIMCLGVDASQIGYFHASASAALVEQCLARAQDQAAEIRAAVTQHMQGTDVHWSSFIEVAPMADMGRRIGAEARYGDLAVLPRPYATGAGGEVEAAAEACLFNGRLPALIIPEDIQMPPKPKRIMIAWNDSFEAMSAVRGALPILAEAETVNVVIVDPPVHGPERSDPGGRVSQFLARHGMRVEIDVLARSMPRVSDVLLRHAVDMDADLMVLGAYGHSRLREAMFGGATRNLLEQTRIPLFMAR</sequence>
<dbReference type="Pfam" id="PF00582">
    <property type="entry name" value="Usp"/>
    <property type="match status" value="1"/>
</dbReference>
<dbReference type="SUPFAM" id="SSF52402">
    <property type="entry name" value="Adenine nucleotide alpha hydrolases-like"/>
    <property type="match status" value="1"/>
</dbReference>
<dbReference type="EMBL" id="QCYH01000002">
    <property type="protein sequence ID" value="PVA11167.1"/>
    <property type="molecule type" value="Genomic_DNA"/>
</dbReference>
<protein>
    <submittedName>
        <fullName evidence="2">Universal stress protein</fullName>
    </submittedName>
</protein>
<accession>A0A2T7G9R4</accession>
<keyword evidence="3" id="KW-1185">Reference proteome</keyword>
<gene>
    <name evidence="2" type="ORF">DC366_05255</name>
</gene>
<feature type="domain" description="UspA" evidence="1">
    <location>
        <begin position="156"/>
        <end position="278"/>
    </location>
</feature>
<dbReference type="Proteomes" id="UP000244446">
    <property type="component" value="Unassembled WGS sequence"/>
</dbReference>
<dbReference type="InterPro" id="IPR006016">
    <property type="entry name" value="UspA"/>
</dbReference>
<dbReference type="Gene3D" id="3.40.50.12370">
    <property type="match status" value="1"/>
</dbReference>
<organism evidence="2 3">
    <name type="scientific">Pelagivirga sediminicola</name>
    <dbReference type="NCBI Taxonomy" id="2170575"/>
    <lineage>
        <taxon>Bacteria</taxon>
        <taxon>Pseudomonadati</taxon>
        <taxon>Pseudomonadota</taxon>
        <taxon>Alphaproteobacteria</taxon>
        <taxon>Rhodobacterales</taxon>
        <taxon>Paracoccaceae</taxon>
        <taxon>Pelagivirga</taxon>
    </lineage>
</organism>
<evidence type="ECO:0000313" key="2">
    <source>
        <dbReference type="EMBL" id="PVA11167.1"/>
    </source>
</evidence>
<evidence type="ECO:0000259" key="1">
    <source>
        <dbReference type="Pfam" id="PF00582"/>
    </source>
</evidence>
<dbReference type="OrthoDB" id="9804721at2"/>
<dbReference type="CDD" id="cd00293">
    <property type="entry name" value="USP-like"/>
    <property type="match status" value="1"/>
</dbReference>
<dbReference type="RefSeq" id="WP_108691141.1">
    <property type="nucleotide sequence ID" value="NZ_QCYH01000002.1"/>
</dbReference>
<reference evidence="2 3" key="1">
    <citation type="submission" date="2018-04" db="EMBL/GenBank/DDBJ databases">
        <title>Pelagivirga bohaiensis gen. nov., sp. nov., a bacterium isolated from the Bohai Sea.</title>
        <authorList>
            <person name="Ji X."/>
        </authorList>
    </citation>
    <scope>NUCLEOTIDE SEQUENCE [LARGE SCALE GENOMIC DNA]</scope>
    <source>
        <strain evidence="2 3">BH-SD19</strain>
    </source>
</reference>